<proteinExistence type="predicted"/>
<dbReference type="GO" id="GO:0032259">
    <property type="term" value="P:methylation"/>
    <property type="evidence" value="ECO:0007669"/>
    <property type="project" value="UniProtKB-KW"/>
</dbReference>
<dbReference type="AlphaFoldDB" id="A0A6L8URG8"/>
<keyword evidence="2" id="KW-0489">Methyltransferase</keyword>
<keyword evidence="3" id="KW-1185">Reference proteome</keyword>
<dbReference type="RefSeq" id="WP_161404642.1">
    <property type="nucleotide sequence ID" value="NZ_WTUZ01000001.1"/>
</dbReference>
<dbReference type="PANTHER" id="PTHR43861:SF1">
    <property type="entry name" value="TRANS-ACONITATE 2-METHYLTRANSFERASE"/>
    <property type="match status" value="1"/>
</dbReference>
<comment type="caution">
    <text evidence="2">The sequence shown here is derived from an EMBL/GenBank/DDBJ whole genome shotgun (WGS) entry which is preliminary data.</text>
</comment>
<accession>A0A6L8URG8</accession>
<gene>
    <name evidence="2" type="ORF">GQF01_00290</name>
</gene>
<dbReference type="GO" id="GO:0008757">
    <property type="term" value="F:S-adenosylmethionine-dependent methyltransferase activity"/>
    <property type="evidence" value="ECO:0007669"/>
    <property type="project" value="InterPro"/>
</dbReference>
<dbReference type="SUPFAM" id="SSF53335">
    <property type="entry name" value="S-adenosyl-L-methionine-dependent methyltransferases"/>
    <property type="match status" value="1"/>
</dbReference>
<dbReference type="CDD" id="cd02440">
    <property type="entry name" value="AdoMet_MTases"/>
    <property type="match status" value="1"/>
</dbReference>
<dbReference type="PANTHER" id="PTHR43861">
    <property type="entry name" value="TRANS-ACONITATE 2-METHYLTRANSFERASE-RELATED"/>
    <property type="match status" value="1"/>
</dbReference>
<feature type="domain" description="Methyltransferase type 11" evidence="1">
    <location>
        <begin position="86"/>
        <end position="180"/>
    </location>
</feature>
<keyword evidence="2" id="KW-0808">Transferase</keyword>
<evidence type="ECO:0000313" key="3">
    <source>
        <dbReference type="Proteomes" id="UP000481087"/>
    </source>
</evidence>
<dbReference type="Pfam" id="PF08241">
    <property type="entry name" value="Methyltransf_11"/>
    <property type="match status" value="1"/>
</dbReference>
<sequence>MVAATSAASVSKAYKFSQLALNKIDKGVMDLKDEVYLYNHARWESLAKSDALFARPYLDLNKESARDYLGLDRMGIKDELTGKNVLCLASGGGQQSAAFALLGANVSVLDISHTQLERDKAAAEHYGVDVNVFQGDMRDLSCFSKQSFDVVWQPYSLTFVPDSRVVFHEISRIIKKGGFYHLMCANPFFSGLSHEDWNGSGYILKNPYKDETLTSYPDQDWVYDRLKSPEKIQEPREYTQTLSRIMNSLIKEQFVLAYFSEIKSNYPGDLPGSWGHFTDIAPPWLEFIWYYHPNFLTGGK</sequence>
<organism evidence="2 3">
    <name type="scientific">Paenibacillus silvestris</name>
    <dbReference type="NCBI Taxonomy" id="2606219"/>
    <lineage>
        <taxon>Bacteria</taxon>
        <taxon>Bacillati</taxon>
        <taxon>Bacillota</taxon>
        <taxon>Bacilli</taxon>
        <taxon>Bacillales</taxon>
        <taxon>Paenibacillaceae</taxon>
        <taxon>Paenibacillus</taxon>
    </lineage>
</organism>
<reference evidence="2 3" key="1">
    <citation type="submission" date="2019-12" db="EMBL/GenBank/DDBJ databases">
        <title>Paenibacillus sp. nov. sp. isolated from soil.</title>
        <authorList>
            <person name="Kim J."/>
            <person name="Jeong S.E."/>
            <person name="Jung H.S."/>
            <person name="Jeon C.O."/>
        </authorList>
    </citation>
    <scope>NUCLEOTIDE SEQUENCE [LARGE SCALE GENOMIC DNA]</scope>
    <source>
        <strain evidence="2 3">5J-6</strain>
    </source>
</reference>
<protein>
    <submittedName>
        <fullName evidence="2">Methyltransferase domain-containing protein</fullName>
    </submittedName>
</protein>
<dbReference type="Gene3D" id="3.40.50.150">
    <property type="entry name" value="Vaccinia Virus protein VP39"/>
    <property type="match status" value="1"/>
</dbReference>
<evidence type="ECO:0000313" key="2">
    <source>
        <dbReference type="EMBL" id="MZQ80595.1"/>
    </source>
</evidence>
<dbReference type="InterPro" id="IPR013216">
    <property type="entry name" value="Methyltransf_11"/>
</dbReference>
<dbReference type="InterPro" id="IPR029063">
    <property type="entry name" value="SAM-dependent_MTases_sf"/>
</dbReference>
<name>A0A6L8URG8_9BACL</name>
<dbReference type="Proteomes" id="UP000481087">
    <property type="component" value="Unassembled WGS sequence"/>
</dbReference>
<dbReference type="EMBL" id="WTUZ01000001">
    <property type="protein sequence ID" value="MZQ80595.1"/>
    <property type="molecule type" value="Genomic_DNA"/>
</dbReference>
<evidence type="ECO:0000259" key="1">
    <source>
        <dbReference type="Pfam" id="PF08241"/>
    </source>
</evidence>